<proteinExistence type="predicted"/>
<protein>
    <submittedName>
        <fullName evidence="1">Uncharacterized protein</fullName>
    </submittedName>
</protein>
<accession>A0A6A5VAY0</accession>
<evidence type="ECO:0000313" key="2">
    <source>
        <dbReference type="Proteomes" id="UP000800036"/>
    </source>
</evidence>
<dbReference type="EMBL" id="ML976678">
    <property type="protein sequence ID" value="KAF1973840.1"/>
    <property type="molecule type" value="Genomic_DNA"/>
</dbReference>
<organism evidence="1 2">
    <name type="scientific">Bimuria novae-zelandiae CBS 107.79</name>
    <dbReference type="NCBI Taxonomy" id="1447943"/>
    <lineage>
        <taxon>Eukaryota</taxon>
        <taxon>Fungi</taxon>
        <taxon>Dikarya</taxon>
        <taxon>Ascomycota</taxon>
        <taxon>Pezizomycotina</taxon>
        <taxon>Dothideomycetes</taxon>
        <taxon>Pleosporomycetidae</taxon>
        <taxon>Pleosporales</taxon>
        <taxon>Massarineae</taxon>
        <taxon>Didymosphaeriaceae</taxon>
        <taxon>Bimuria</taxon>
    </lineage>
</organism>
<dbReference type="OrthoDB" id="3775368at2759"/>
<gene>
    <name evidence="1" type="ORF">BU23DRAFT_553830</name>
</gene>
<dbReference type="AlphaFoldDB" id="A0A6A5VAY0"/>
<evidence type="ECO:0000313" key="1">
    <source>
        <dbReference type="EMBL" id="KAF1973840.1"/>
    </source>
</evidence>
<reference evidence="1" key="1">
    <citation type="journal article" date="2020" name="Stud. Mycol.">
        <title>101 Dothideomycetes genomes: a test case for predicting lifestyles and emergence of pathogens.</title>
        <authorList>
            <person name="Haridas S."/>
            <person name="Albert R."/>
            <person name="Binder M."/>
            <person name="Bloem J."/>
            <person name="Labutti K."/>
            <person name="Salamov A."/>
            <person name="Andreopoulos B."/>
            <person name="Baker S."/>
            <person name="Barry K."/>
            <person name="Bills G."/>
            <person name="Bluhm B."/>
            <person name="Cannon C."/>
            <person name="Castanera R."/>
            <person name="Culley D."/>
            <person name="Daum C."/>
            <person name="Ezra D."/>
            <person name="Gonzalez J."/>
            <person name="Henrissat B."/>
            <person name="Kuo A."/>
            <person name="Liang C."/>
            <person name="Lipzen A."/>
            <person name="Lutzoni F."/>
            <person name="Magnuson J."/>
            <person name="Mondo S."/>
            <person name="Nolan M."/>
            <person name="Ohm R."/>
            <person name="Pangilinan J."/>
            <person name="Park H.-J."/>
            <person name="Ramirez L."/>
            <person name="Alfaro M."/>
            <person name="Sun H."/>
            <person name="Tritt A."/>
            <person name="Yoshinaga Y."/>
            <person name="Zwiers L.-H."/>
            <person name="Turgeon B."/>
            <person name="Goodwin S."/>
            <person name="Spatafora J."/>
            <person name="Crous P."/>
            <person name="Grigoriev I."/>
        </authorList>
    </citation>
    <scope>NUCLEOTIDE SEQUENCE</scope>
    <source>
        <strain evidence="1">CBS 107.79</strain>
    </source>
</reference>
<name>A0A6A5VAY0_9PLEO</name>
<keyword evidence="2" id="KW-1185">Reference proteome</keyword>
<sequence>MPLPTESIVGILALFIALPPTVWALYHFHQVRRRRRQPVTIDILPIHATDQHHPRTLSFQFNVAMFGRDPPL</sequence>
<dbReference type="Proteomes" id="UP000800036">
    <property type="component" value="Unassembled WGS sequence"/>
</dbReference>